<proteinExistence type="predicted"/>
<keyword evidence="2" id="KW-1185">Reference proteome</keyword>
<organism evidence="1 2">
    <name type="scientific">Sinocyclocheilus anshuiensis</name>
    <dbReference type="NCBI Taxonomy" id="1608454"/>
    <lineage>
        <taxon>Eukaryota</taxon>
        <taxon>Metazoa</taxon>
        <taxon>Chordata</taxon>
        <taxon>Craniata</taxon>
        <taxon>Vertebrata</taxon>
        <taxon>Euteleostomi</taxon>
        <taxon>Actinopterygii</taxon>
        <taxon>Neopterygii</taxon>
        <taxon>Teleostei</taxon>
        <taxon>Ostariophysi</taxon>
        <taxon>Cypriniformes</taxon>
        <taxon>Cyprinidae</taxon>
        <taxon>Cyprininae</taxon>
        <taxon>Sinocyclocheilus</taxon>
    </lineage>
</organism>
<reference evidence="1" key="2">
    <citation type="submission" date="2025-09" db="UniProtKB">
        <authorList>
            <consortium name="Ensembl"/>
        </authorList>
    </citation>
    <scope>IDENTIFICATION</scope>
</reference>
<protein>
    <submittedName>
        <fullName evidence="1">Uncharacterized protein</fullName>
    </submittedName>
</protein>
<dbReference type="Ensembl" id="ENSSANT00000096241.1">
    <property type="protein sequence ID" value="ENSSANP00000090614.1"/>
    <property type="gene ID" value="ENSSANG00000044791.1"/>
</dbReference>
<sequence length="109" mass="12381">ACYYYPNDFYESGQQLFCKFWQHTINGTRKNTCDDHLKSKAHITIASTATSSDARREFVEDFVAVCAESYILLEKMKLLLFLVKHCKQGGISKGCRNSNAVHLLPSQLS</sequence>
<dbReference type="AlphaFoldDB" id="A0A671S4G3"/>
<name>A0A671S4G3_9TELE</name>
<accession>A0A671S4G3</accession>
<evidence type="ECO:0000313" key="2">
    <source>
        <dbReference type="Proteomes" id="UP000472260"/>
    </source>
</evidence>
<evidence type="ECO:0000313" key="1">
    <source>
        <dbReference type="Ensembl" id="ENSSANP00000090614.1"/>
    </source>
</evidence>
<dbReference type="Proteomes" id="UP000472260">
    <property type="component" value="Unassembled WGS sequence"/>
</dbReference>
<reference evidence="1" key="1">
    <citation type="submission" date="2025-08" db="UniProtKB">
        <authorList>
            <consortium name="Ensembl"/>
        </authorList>
    </citation>
    <scope>IDENTIFICATION</scope>
</reference>